<feature type="signal peptide" evidence="1">
    <location>
        <begin position="1"/>
        <end position="23"/>
    </location>
</feature>
<dbReference type="Proteomes" id="UP000256561">
    <property type="component" value="Unassembled WGS sequence"/>
</dbReference>
<keyword evidence="1" id="KW-0732">Signal</keyword>
<comment type="caution">
    <text evidence="2">The sequence shown here is derived from an EMBL/GenBank/DDBJ whole genome shotgun (WGS) entry which is preliminary data.</text>
</comment>
<name>A0A3D8M3G0_9ALTE</name>
<dbReference type="AlphaFoldDB" id="A0A3D8M3G0"/>
<proteinExistence type="predicted"/>
<dbReference type="EMBL" id="QRHA01000014">
    <property type="protein sequence ID" value="RDV24095.1"/>
    <property type="molecule type" value="Genomic_DNA"/>
</dbReference>
<evidence type="ECO:0000256" key="1">
    <source>
        <dbReference type="SAM" id="SignalP"/>
    </source>
</evidence>
<accession>A0A3D8M3G0</accession>
<reference evidence="3" key="1">
    <citation type="submission" date="2018-08" db="EMBL/GenBank/DDBJ databases">
        <authorList>
            <person name="Zhang J."/>
            <person name="Du Z.-J."/>
        </authorList>
    </citation>
    <scope>NUCLEOTIDE SEQUENCE [LARGE SCALE GENOMIC DNA]</scope>
    <source>
        <strain evidence="3">KCTC 52655</strain>
    </source>
</reference>
<dbReference type="Gene3D" id="3.90.190.10">
    <property type="entry name" value="Protein tyrosine phosphatase superfamily"/>
    <property type="match status" value="1"/>
</dbReference>
<evidence type="ECO:0000313" key="3">
    <source>
        <dbReference type="Proteomes" id="UP000256561"/>
    </source>
</evidence>
<gene>
    <name evidence="2" type="ORF">DXV75_15515</name>
</gene>
<dbReference type="InterPro" id="IPR029021">
    <property type="entry name" value="Prot-tyrosine_phosphatase-like"/>
</dbReference>
<feature type="chain" id="PRO_5017579626" description="Phosphatase" evidence="1">
    <location>
        <begin position="24"/>
        <end position="175"/>
    </location>
</feature>
<dbReference type="OrthoDB" id="7391097at2"/>
<dbReference type="SUPFAM" id="SSF52799">
    <property type="entry name" value="(Phosphotyrosine protein) phosphatases II"/>
    <property type="match status" value="1"/>
</dbReference>
<protein>
    <recommendedName>
        <fullName evidence="4">Phosphatase</fullName>
    </recommendedName>
</protein>
<dbReference type="RefSeq" id="WP_115594344.1">
    <property type="nucleotide sequence ID" value="NZ_QRHA01000014.1"/>
</dbReference>
<evidence type="ECO:0000313" key="2">
    <source>
        <dbReference type="EMBL" id="RDV24095.1"/>
    </source>
</evidence>
<keyword evidence="3" id="KW-1185">Reference proteome</keyword>
<dbReference type="CDD" id="cd14503">
    <property type="entry name" value="PTP-bact"/>
    <property type="match status" value="1"/>
</dbReference>
<organism evidence="2 3">
    <name type="scientific">Alteromonas aestuariivivens</name>
    <dbReference type="NCBI Taxonomy" id="1938339"/>
    <lineage>
        <taxon>Bacteria</taxon>
        <taxon>Pseudomonadati</taxon>
        <taxon>Pseudomonadota</taxon>
        <taxon>Gammaproteobacteria</taxon>
        <taxon>Alteromonadales</taxon>
        <taxon>Alteromonadaceae</taxon>
        <taxon>Alteromonas/Salinimonas group</taxon>
        <taxon>Alteromonas</taxon>
    </lineage>
</organism>
<evidence type="ECO:0008006" key="4">
    <source>
        <dbReference type="Google" id="ProtNLM"/>
    </source>
</evidence>
<sequence>MTCKRKFTTIAFALALPLFSVSASEPDVQQALASLLNYQVNTASMVSSGQPDKIQFEALAASGVSAVIDLVPGDRTQEQQWMQELGLDYRNIQVDWDNPTLADFATYVAYLNQFENQPGGTLTHCRKNWRGAVFTYLYRVTQLNHEESVAYQDMVAIWQPNETWLKFIEQVKAAY</sequence>